<evidence type="ECO:0000313" key="1">
    <source>
        <dbReference type="EMBL" id="VXA54640.1"/>
    </source>
</evidence>
<accession>A0A653K322</accession>
<dbReference type="EMBL" id="CABWKZ010000010">
    <property type="protein sequence ID" value="VXA54640.1"/>
    <property type="molecule type" value="Genomic_DNA"/>
</dbReference>
<protein>
    <submittedName>
        <fullName evidence="1">Uncharacterized protein</fullName>
    </submittedName>
</protein>
<name>A0A653K322_9GAMM</name>
<evidence type="ECO:0000313" key="2">
    <source>
        <dbReference type="Proteomes" id="UP000430404"/>
    </source>
</evidence>
<dbReference type="Proteomes" id="UP000430404">
    <property type="component" value="Unassembled WGS sequence"/>
</dbReference>
<reference evidence="1 2" key="1">
    <citation type="submission" date="2019-10" db="EMBL/GenBank/DDBJ databases">
        <authorList>
            <person name="Karimi E."/>
        </authorList>
    </citation>
    <scope>NUCLEOTIDE SEQUENCE [LARGE SCALE GENOMIC DNA]</scope>
    <source>
        <strain evidence="1">Acinetobacter sp. 8BE</strain>
    </source>
</reference>
<organism evidence="1 2">
    <name type="scientific">Acinetobacter proteolyticus</name>
    <dbReference type="NCBI Taxonomy" id="1776741"/>
    <lineage>
        <taxon>Bacteria</taxon>
        <taxon>Pseudomonadati</taxon>
        <taxon>Pseudomonadota</taxon>
        <taxon>Gammaproteobacteria</taxon>
        <taxon>Moraxellales</taxon>
        <taxon>Moraxellaceae</taxon>
        <taxon>Acinetobacter</taxon>
    </lineage>
</organism>
<dbReference type="AlphaFoldDB" id="A0A653K322"/>
<gene>
    <name evidence="1" type="ORF">ACI8B_180111</name>
</gene>
<proteinExistence type="predicted"/>
<sequence length="40" mass="4537">MTSYLKVISMTANEFLRTMKAKGNNDVSLRFGFGTLPRQL</sequence>